<name>A0A1J1IZY6_9DIPT</name>
<dbReference type="EMBL" id="CVRI01000065">
    <property type="protein sequence ID" value="CRL05827.1"/>
    <property type="molecule type" value="Genomic_DNA"/>
</dbReference>
<organism evidence="1 2">
    <name type="scientific">Clunio marinus</name>
    <dbReference type="NCBI Taxonomy" id="568069"/>
    <lineage>
        <taxon>Eukaryota</taxon>
        <taxon>Metazoa</taxon>
        <taxon>Ecdysozoa</taxon>
        <taxon>Arthropoda</taxon>
        <taxon>Hexapoda</taxon>
        <taxon>Insecta</taxon>
        <taxon>Pterygota</taxon>
        <taxon>Neoptera</taxon>
        <taxon>Endopterygota</taxon>
        <taxon>Diptera</taxon>
        <taxon>Nematocera</taxon>
        <taxon>Chironomoidea</taxon>
        <taxon>Chironomidae</taxon>
        <taxon>Clunio</taxon>
    </lineage>
</organism>
<dbReference type="AlphaFoldDB" id="A0A1J1IZY6"/>
<sequence length="77" mass="9219">MRGGVFERLVFGIRMRIETLQHSTNTTHHTKLEPIKALTSLNFSWFLTATKSNDFEELRKTKDEHRFVYWLFQCSQL</sequence>
<evidence type="ECO:0000313" key="2">
    <source>
        <dbReference type="Proteomes" id="UP000183832"/>
    </source>
</evidence>
<gene>
    <name evidence="1" type="ORF">CLUMA_CG018854</name>
</gene>
<evidence type="ECO:0000313" key="1">
    <source>
        <dbReference type="EMBL" id="CRL05827.1"/>
    </source>
</evidence>
<accession>A0A1J1IZY6</accession>
<protein>
    <submittedName>
        <fullName evidence="1">CLUMA_CG018854, isoform A</fullName>
    </submittedName>
</protein>
<dbReference type="Proteomes" id="UP000183832">
    <property type="component" value="Unassembled WGS sequence"/>
</dbReference>
<keyword evidence="2" id="KW-1185">Reference proteome</keyword>
<reference evidence="1 2" key="1">
    <citation type="submission" date="2015-04" db="EMBL/GenBank/DDBJ databases">
        <authorList>
            <person name="Syromyatnikov M.Y."/>
            <person name="Popov V.N."/>
        </authorList>
    </citation>
    <scope>NUCLEOTIDE SEQUENCE [LARGE SCALE GENOMIC DNA]</scope>
</reference>
<proteinExistence type="predicted"/>